<name>A0A6A6Z7F9_9PEZI</name>
<dbReference type="GeneID" id="54464968"/>
<gene>
    <name evidence="3 5" type="ORF">BDZ99DRAFT_504926</name>
</gene>
<dbReference type="AlphaFoldDB" id="A0A6A6Z7F9"/>
<feature type="compositionally biased region" description="Polar residues" evidence="1">
    <location>
        <begin position="169"/>
        <end position="179"/>
    </location>
</feature>
<reference evidence="3 5" key="1">
    <citation type="journal article" date="2020" name="Stud. Mycol.">
        <title>101 Dothideomycetes genomes: a test case for predicting lifestyles and emergence of pathogens.</title>
        <authorList>
            <person name="Haridas S."/>
            <person name="Albert R."/>
            <person name="Binder M."/>
            <person name="Bloem J."/>
            <person name="Labutti K."/>
            <person name="Salamov A."/>
            <person name="Andreopoulos B."/>
            <person name="Baker S."/>
            <person name="Barry K."/>
            <person name="Bills G."/>
            <person name="Bluhm B."/>
            <person name="Cannon C."/>
            <person name="Castanera R."/>
            <person name="Culley D."/>
            <person name="Daum C."/>
            <person name="Ezra D."/>
            <person name="Gonzalez J."/>
            <person name="Henrissat B."/>
            <person name="Kuo A."/>
            <person name="Liang C."/>
            <person name="Lipzen A."/>
            <person name="Lutzoni F."/>
            <person name="Magnuson J."/>
            <person name="Mondo S."/>
            <person name="Nolan M."/>
            <person name="Ohm R."/>
            <person name="Pangilinan J."/>
            <person name="Park H.-J."/>
            <person name="Ramirez L."/>
            <person name="Alfaro M."/>
            <person name="Sun H."/>
            <person name="Tritt A."/>
            <person name="Yoshinaga Y."/>
            <person name="Zwiers L.-H."/>
            <person name="Turgeon B."/>
            <person name="Goodwin S."/>
            <person name="Spatafora J."/>
            <person name="Crous P."/>
            <person name="Grigoriev I."/>
        </authorList>
    </citation>
    <scope>NUCLEOTIDE SEQUENCE</scope>
    <source>
        <strain evidence="3 5">CBS 304.34</strain>
    </source>
</reference>
<dbReference type="OrthoDB" id="1751210at2759"/>
<reference evidence="5" key="2">
    <citation type="submission" date="2020-04" db="EMBL/GenBank/DDBJ databases">
        <authorList>
            <consortium name="NCBI Genome Project"/>
        </authorList>
    </citation>
    <scope>NUCLEOTIDE SEQUENCE</scope>
    <source>
        <strain evidence="5">CBS 304.34</strain>
    </source>
</reference>
<keyword evidence="4" id="KW-1185">Reference proteome</keyword>
<dbReference type="InterPro" id="IPR055509">
    <property type="entry name" value="DUF7082"/>
</dbReference>
<accession>A0A6A6Z7F9</accession>
<dbReference type="PANTHER" id="PTHR39463:SF1">
    <property type="entry name" value="MEDUSA"/>
    <property type="match status" value="1"/>
</dbReference>
<evidence type="ECO:0000256" key="1">
    <source>
        <dbReference type="SAM" id="MobiDB-lite"/>
    </source>
</evidence>
<feature type="region of interest" description="Disordered" evidence="1">
    <location>
        <begin position="82"/>
        <end position="200"/>
    </location>
</feature>
<evidence type="ECO:0000313" key="5">
    <source>
        <dbReference type="RefSeq" id="XP_033584005.1"/>
    </source>
</evidence>
<dbReference type="EMBL" id="MU003692">
    <property type="protein sequence ID" value="KAF2817041.1"/>
    <property type="molecule type" value="Genomic_DNA"/>
</dbReference>
<protein>
    <recommendedName>
        <fullName evidence="2">DUF7082 domain-containing protein</fullName>
    </recommendedName>
</protein>
<proteinExistence type="predicted"/>
<dbReference type="PANTHER" id="PTHR39463">
    <property type="entry name" value="MEDUSA"/>
    <property type="match status" value="1"/>
</dbReference>
<reference evidence="5" key="3">
    <citation type="submission" date="2025-04" db="UniProtKB">
        <authorList>
            <consortium name="RefSeq"/>
        </authorList>
    </citation>
    <scope>IDENTIFICATION</scope>
    <source>
        <strain evidence="5">CBS 304.34</strain>
    </source>
</reference>
<dbReference type="Proteomes" id="UP000504636">
    <property type="component" value="Unplaced"/>
</dbReference>
<dbReference type="RefSeq" id="XP_033584005.1">
    <property type="nucleotide sequence ID" value="XM_033724075.1"/>
</dbReference>
<dbReference type="GO" id="GO:0005634">
    <property type="term" value="C:nucleus"/>
    <property type="evidence" value="ECO:0007669"/>
    <property type="project" value="TreeGrafter"/>
</dbReference>
<sequence>MFGTKRCETSQMKVTQSENYYFYSTTTDIPSPPLSTNSLLDNQVRLQMKIEDAYGREFDVVEVGDFTYVDLASYASYNPAQDVPRKRKYSGESEDPSDYMRPGPKRISSQRLYSKPREGSGSYATGHGSPSPVTPYLQPSLPSGLYSSGYERVQPQQPQSYIHPGGMNYPQTIKAQSPNMPAPASIAATPTRTPAMPSPASLANPQLIRTSTIQAPSNRGTPGPPHAQAFNPYLMYPNSKAILKIDGDLEKMGDLEKWSLDERDAKRRLVQFRRSQSGSTITTTFDPVSPEQRSPNSICVSCIWWEEKNECYITSVDTIFLLESLVGVRFTVEEKNRIRRNLEGFRPATVSKTKVDSEEFFKVIMGFPNPKPRNIEKDVKVFPWKILAHALKKIISKYSASYSSTAGALESNDPHRNTSPRSVASSSGSLAYATAGLPLAKLQSPKSKASAGLGMSGGLPTELPVSVPQLAPSLQGLSPWPASAHLPVAH</sequence>
<organism evidence="3">
    <name type="scientific">Mytilinidion resinicola</name>
    <dbReference type="NCBI Taxonomy" id="574789"/>
    <lineage>
        <taxon>Eukaryota</taxon>
        <taxon>Fungi</taxon>
        <taxon>Dikarya</taxon>
        <taxon>Ascomycota</taxon>
        <taxon>Pezizomycotina</taxon>
        <taxon>Dothideomycetes</taxon>
        <taxon>Pleosporomycetidae</taxon>
        <taxon>Mytilinidiales</taxon>
        <taxon>Mytilinidiaceae</taxon>
        <taxon>Mytilinidion</taxon>
    </lineage>
</organism>
<dbReference type="Pfam" id="PF23305">
    <property type="entry name" value="DUF7082"/>
    <property type="match status" value="1"/>
</dbReference>
<feature type="region of interest" description="Disordered" evidence="1">
    <location>
        <begin position="406"/>
        <end position="425"/>
    </location>
</feature>
<evidence type="ECO:0000259" key="2">
    <source>
        <dbReference type="Pfam" id="PF23305"/>
    </source>
</evidence>
<feature type="non-terminal residue" evidence="3">
    <location>
        <position position="490"/>
    </location>
</feature>
<feature type="domain" description="DUF7082" evidence="2">
    <location>
        <begin position="240"/>
        <end position="395"/>
    </location>
</feature>
<evidence type="ECO:0000313" key="4">
    <source>
        <dbReference type="Proteomes" id="UP000504636"/>
    </source>
</evidence>
<evidence type="ECO:0000313" key="3">
    <source>
        <dbReference type="EMBL" id="KAF2817041.1"/>
    </source>
</evidence>